<accession>A0AAW1T3A0</accession>
<evidence type="ECO:0000313" key="2">
    <source>
        <dbReference type="EMBL" id="KAK9863452.1"/>
    </source>
</evidence>
<dbReference type="Proteomes" id="UP001485043">
    <property type="component" value="Unassembled WGS sequence"/>
</dbReference>
<organism evidence="2 3">
    <name type="scientific">Apatococcus fuscideae</name>
    <dbReference type="NCBI Taxonomy" id="2026836"/>
    <lineage>
        <taxon>Eukaryota</taxon>
        <taxon>Viridiplantae</taxon>
        <taxon>Chlorophyta</taxon>
        <taxon>core chlorophytes</taxon>
        <taxon>Trebouxiophyceae</taxon>
        <taxon>Chlorellales</taxon>
        <taxon>Chlorellaceae</taxon>
        <taxon>Apatococcus</taxon>
    </lineage>
</organism>
<feature type="region of interest" description="Disordered" evidence="1">
    <location>
        <begin position="251"/>
        <end position="277"/>
    </location>
</feature>
<feature type="region of interest" description="Disordered" evidence="1">
    <location>
        <begin position="386"/>
        <end position="410"/>
    </location>
</feature>
<feature type="region of interest" description="Disordered" evidence="1">
    <location>
        <begin position="468"/>
        <end position="497"/>
    </location>
</feature>
<feature type="region of interest" description="Disordered" evidence="1">
    <location>
        <begin position="519"/>
        <end position="541"/>
    </location>
</feature>
<reference evidence="2 3" key="1">
    <citation type="journal article" date="2024" name="Nat. Commun.">
        <title>Phylogenomics reveals the evolutionary origins of lichenization in chlorophyte algae.</title>
        <authorList>
            <person name="Puginier C."/>
            <person name="Libourel C."/>
            <person name="Otte J."/>
            <person name="Skaloud P."/>
            <person name="Haon M."/>
            <person name="Grisel S."/>
            <person name="Petersen M."/>
            <person name="Berrin J.G."/>
            <person name="Delaux P.M."/>
            <person name="Dal Grande F."/>
            <person name="Keller J."/>
        </authorList>
    </citation>
    <scope>NUCLEOTIDE SEQUENCE [LARGE SCALE GENOMIC DNA]</scope>
    <source>
        <strain evidence="2 3">SAG 2523</strain>
    </source>
</reference>
<sequence length="541" mass="59917">MNANTSAGDMNAFVATEKPYAQTLLCPLQTSVCRTSGKDAEIRAYKLGKSRWSYNTCRLQLSNLSGTKKLQVVEAAEEHDSDRIPLRHPHKDSGVVYNLKLTDDIMKGTITPRARLHVFVVYDNAREVSTLLGPDDEDVNQDSNAKHFEWVSVTRGKATPEAKHPSFLYHSIDEASTHVGVRRFRLLFGVYAVDTGRLIGTGCSQPIRVLANNDVPGGAAKFEVLVKCDDEWSGWEGIGNRAAQTPYRVHTFDKDTNGDPQETPSPRPQTPQDFPDRRTNQLAYSALSARSAEGPQPGLGAGKMINPEEGLDDISQISAEDQAASDDERDNSDDEEDHDVGDDDANGTRGAKEPYCGGEARATLFDLKRHAIVYCLLSCMDYSRPDEVPEDREFRKRNSASSASEDEYTHTADRYVEVAYENRMLGHRQKRRRPAGPADAQLNNSNQEAEGITLNTPASFYHDLQTEETTQLEDREQNLKSPTSPTQKALGHQGDMSNPVALPIMAGCQMTDREADWTFEPQPGEEAPVTPLAMVPFPSRC</sequence>
<evidence type="ECO:0000313" key="3">
    <source>
        <dbReference type="Proteomes" id="UP001485043"/>
    </source>
</evidence>
<protein>
    <submittedName>
        <fullName evidence="2">Uncharacterized protein</fullName>
    </submittedName>
</protein>
<dbReference type="EMBL" id="JALJOV010000470">
    <property type="protein sequence ID" value="KAK9863452.1"/>
    <property type="molecule type" value="Genomic_DNA"/>
</dbReference>
<gene>
    <name evidence="2" type="ORF">WJX84_011799</name>
</gene>
<keyword evidence="3" id="KW-1185">Reference proteome</keyword>
<evidence type="ECO:0000256" key="1">
    <source>
        <dbReference type="SAM" id="MobiDB-lite"/>
    </source>
</evidence>
<proteinExistence type="predicted"/>
<comment type="caution">
    <text evidence="2">The sequence shown here is derived from an EMBL/GenBank/DDBJ whole genome shotgun (WGS) entry which is preliminary data.</text>
</comment>
<feature type="region of interest" description="Disordered" evidence="1">
    <location>
        <begin position="425"/>
        <end position="447"/>
    </location>
</feature>
<feature type="compositionally biased region" description="Acidic residues" evidence="1">
    <location>
        <begin position="323"/>
        <end position="345"/>
    </location>
</feature>
<feature type="compositionally biased region" description="Basic residues" evidence="1">
    <location>
        <begin position="425"/>
        <end position="434"/>
    </location>
</feature>
<feature type="compositionally biased region" description="Basic and acidic residues" evidence="1">
    <location>
        <begin position="386"/>
        <end position="396"/>
    </location>
</feature>
<feature type="region of interest" description="Disordered" evidence="1">
    <location>
        <begin position="320"/>
        <end position="356"/>
    </location>
</feature>
<feature type="region of interest" description="Disordered" evidence="1">
    <location>
        <begin position="289"/>
        <end position="308"/>
    </location>
</feature>
<dbReference type="AlphaFoldDB" id="A0AAW1T3A0"/>
<name>A0AAW1T3A0_9CHLO</name>